<evidence type="ECO:0000313" key="1">
    <source>
        <dbReference type="EMBL" id="TGN10978.1"/>
    </source>
</evidence>
<protein>
    <submittedName>
        <fullName evidence="1">DUF721 domain-containing protein</fullName>
    </submittedName>
</protein>
<evidence type="ECO:0000313" key="2">
    <source>
        <dbReference type="Proteomes" id="UP000298264"/>
    </source>
</evidence>
<accession>A0A4R9LS35</accession>
<dbReference type="PANTHER" id="PTHR36456:SF1">
    <property type="entry name" value="UPF0232 PROTEIN SCO3875"/>
    <property type="match status" value="1"/>
</dbReference>
<dbReference type="InterPro" id="IPR007922">
    <property type="entry name" value="DciA-like"/>
</dbReference>
<reference evidence="1" key="1">
    <citation type="journal article" date="2019" name="PLoS Negl. Trop. Dis.">
        <title>Revisiting the worldwide diversity of Leptospira species in the environment.</title>
        <authorList>
            <person name="Vincent A.T."/>
            <person name="Schiettekatte O."/>
            <person name="Bourhy P."/>
            <person name="Veyrier F.J."/>
            <person name="Picardeau M."/>
        </authorList>
    </citation>
    <scope>NUCLEOTIDE SEQUENCE [LARGE SCALE GENOMIC DNA]</scope>
    <source>
        <strain evidence="1">201400974</strain>
    </source>
</reference>
<dbReference type="RefSeq" id="WP_135763739.1">
    <property type="nucleotide sequence ID" value="NZ_RQHV01000042.1"/>
</dbReference>
<comment type="caution">
    <text evidence="1">The sequence shown here is derived from an EMBL/GenBank/DDBJ whole genome shotgun (WGS) entry which is preliminary data.</text>
</comment>
<dbReference type="AlphaFoldDB" id="A0A4R9LS35"/>
<dbReference type="OrthoDB" id="335729at2"/>
<dbReference type="Proteomes" id="UP000298264">
    <property type="component" value="Unassembled WGS sequence"/>
</dbReference>
<gene>
    <name evidence="1" type="ORF">EHS11_07340</name>
</gene>
<dbReference type="EMBL" id="RQHV01000042">
    <property type="protein sequence ID" value="TGN10978.1"/>
    <property type="molecule type" value="Genomic_DNA"/>
</dbReference>
<dbReference type="PANTHER" id="PTHR36456">
    <property type="entry name" value="UPF0232 PROTEIN SCO3875"/>
    <property type="match status" value="1"/>
</dbReference>
<dbReference type="Pfam" id="PF05258">
    <property type="entry name" value="DciA"/>
    <property type="match status" value="1"/>
</dbReference>
<organism evidence="1 2">
    <name type="scientific">Leptospira ilyithenensis</name>
    <dbReference type="NCBI Taxonomy" id="2484901"/>
    <lineage>
        <taxon>Bacteria</taxon>
        <taxon>Pseudomonadati</taxon>
        <taxon>Spirochaetota</taxon>
        <taxon>Spirochaetia</taxon>
        <taxon>Leptospirales</taxon>
        <taxon>Leptospiraceae</taxon>
        <taxon>Leptospira</taxon>
    </lineage>
</organism>
<name>A0A4R9LS35_9LEPT</name>
<keyword evidence="2" id="KW-1185">Reference proteome</keyword>
<proteinExistence type="predicted"/>
<sequence>MKKIEIGELFKSLEKLGFDQNEIFSTQTIKIIQRDWKEIVGDFFGDQSYPAELKENRLIVMCKHSLISQEMEFQKMAILQKLTDKKLPTTISKIVLKTGIVPNSKRTSS</sequence>